<dbReference type="RefSeq" id="XP_011642329.1">
    <property type="nucleotide sequence ID" value="XM_011644027.2"/>
</dbReference>
<feature type="signal peptide" evidence="1">
    <location>
        <begin position="1"/>
        <end position="21"/>
    </location>
</feature>
<reference evidence="3 4" key="1">
    <citation type="submission" date="2025-04" db="UniProtKB">
        <authorList>
            <consortium name="RefSeq"/>
        </authorList>
    </citation>
    <scope>IDENTIFICATION</scope>
</reference>
<evidence type="ECO:0000313" key="2">
    <source>
        <dbReference type="Proteomes" id="UP000504615"/>
    </source>
</evidence>
<name>A0A6I9WI16_9HYME</name>
<protein>
    <submittedName>
        <fullName evidence="3 4">Uncharacterized protein LOC105430455</fullName>
    </submittedName>
</protein>
<dbReference type="KEGG" id="pbar:105430455"/>
<proteinExistence type="predicted"/>
<sequence>MHRVSVTIIATICFLVLIVKAEEAVQQNQQSLDLRNVAIEDQADSGATHIREKRTLLLKKKLLGAGLLGFGLGVAKGYKAGYYSAPEVHHVYLSPPVKYVEYVEKPVYIERIVPKPIYKPHAEYAAPVWSQPDPSYGGW</sequence>
<dbReference type="OrthoDB" id="7701325at2759"/>
<dbReference type="GeneID" id="105430455"/>
<dbReference type="RefSeq" id="XP_025074902.1">
    <property type="nucleotide sequence ID" value="XM_025219117.1"/>
</dbReference>
<keyword evidence="2" id="KW-1185">Reference proteome</keyword>
<keyword evidence="1" id="KW-0732">Signal</keyword>
<evidence type="ECO:0000256" key="1">
    <source>
        <dbReference type="SAM" id="SignalP"/>
    </source>
</evidence>
<gene>
    <name evidence="3 4" type="primary">LOC105430455</name>
</gene>
<evidence type="ECO:0000313" key="4">
    <source>
        <dbReference type="RefSeq" id="XP_025074902.1"/>
    </source>
</evidence>
<organism evidence="2 3">
    <name type="scientific">Pogonomyrmex barbatus</name>
    <name type="common">red harvester ant</name>
    <dbReference type="NCBI Taxonomy" id="144034"/>
    <lineage>
        <taxon>Eukaryota</taxon>
        <taxon>Metazoa</taxon>
        <taxon>Ecdysozoa</taxon>
        <taxon>Arthropoda</taxon>
        <taxon>Hexapoda</taxon>
        <taxon>Insecta</taxon>
        <taxon>Pterygota</taxon>
        <taxon>Neoptera</taxon>
        <taxon>Endopterygota</taxon>
        <taxon>Hymenoptera</taxon>
        <taxon>Apocrita</taxon>
        <taxon>Aculeata</taxon>
        <taxon>Formicoidea</taxon>
        <taxon>Formicidae</taxon>
        <taxon>Myrmicinae</taxon>
        <taxon>Pogonomyrmex</taxon>
    </lineage>
</organism>
<dbReference type="Proteomes" id="UP000504615">
    <property type="component" value="Unplaced"/>
</dbReference>
<accession>A0A6I9WI16</accession>
<dbReference type="AlphaFoldDB" id="A0A6I9WI16"/>
<evidence type="ECO:0000313" key="3">
    <source>
        <dbReference type="RefSeq" id="XP_011642329.1"/>
    </source>
</evidence>
<feature type="chain" id="PRO_5044636518" evidence="1">
    <location>
        <begin position="22"/>
        <end position="139"/>
    </location>
</feature>